<protein>
    <recommendedName>
        <fullName evidence="2">MADF domain-containing protein</fullName>
    </recommendedName>
</protein>
<reference evidence="3" key="2">
    <citation type="submission" date="2017-10" db="EMBL/GenBank/DDBJ databases">
        <title>Ladona fulva Genome sequencing and assembly.</title>
        <authorList>
            <person name="Murali S."/>
            <person name="Richards S."/>
            <person name="Bandaranaike D."/>
            <person name="Bellair M."/>
            <person name="Blankenburg K."/>
            <person name="Chao H."/>
            <person name="Dinh H."/>
            <person name="Doddapaneni H."/>
            <person name="Dugan-Rocha S."/>
            <person name="Elkadiri S."/>
            <person name="Gnanaolivu R."/>
            <person name="Hernandez B."/>
            <person name="Skinner E."/>
            <person name="Javaid M."/>
            <person name="Lee S."/>
            <person name="Li M."/>
            <person name="Ming W."/>
            <person name="Munidasa M."/>
            <person name="Muniz J."/>
            <person name="Nguyen L."/>
            <person name="Hughes D."/>
            <person name="Osuji N."/>
            <person name="Pu L.-L."/>
            <person name="Puazo M."/>
            <person name="Qu C."/>
            <person name="Quiroz J."/>
            <person name="Raj R."/>
            <person name="Weissenberger G."/>
            <person name="Xin Y."/>
            <person name="Zou X."/>
            <person name="Han Y."/>
            <person name="Worley K."/>
            <person name="Muzny D."/>
            <person name="Gibbs R."/>
        </authorList>
    </citation>
    <scope>NUCLEOTIDE SEQUENCE</scope>
    <source>
        <strain evidence="3">Sampled in the wild</strain>
    </source>
</reference>
<dbReference type="AlphaFoldDB" id="A0A8K0KDK3"/>
<feature type="region of interest" description="Disordered" evidence="1">
    <location>
        <begin position="95"/>
        <end position="120"/>
    </location>
</feature>
<evidence type="ECO:0000259" key="2">
    <source>
        <dbReference type="PROSITE" id="PS51029"/>
    </source>
</evidence>
<dbReference type="Proteomes" id="UP000792457">
    <property type="component" value="Unassembled WGS sequence"/>
</dbReference>
<dbReference type="SMART" id="SM00595">
    <property type="entry name" value="MADF"/>
    <property type="match status" value="1"/>
</dbReference>
<accession>A0A8K0KDK3</accession>
<name>A0A8K0KDK3_LADFU</name>
<dbReference type="PROSITE" id="PS51029">
    <property type="entry name" value="MADF"/>
    <property type="match status" value="1"/>
</dbReference>
<feature type="compositionally biased region" description="Basic and acidic residues" evidence="1">
    <location>
        <begin position="109"/>
        <end position="120"/>
    </location>
</feature>
<reference evidence="3" key="1">
    <citation type="submission" date="2013-04" db="EMBL/GenBank/DDBJ databases">
        <authorList>
            <person name="Qu J."/>
            <person name="Murali S.C."/>
            <person name="Bandaranaike D."/>
            <person name="Bellair M."/>
            <person name="Blankenburg K."/>
            <person name="Chao H."/>
            <person name="Dinh H."/>
            <person name="Doddapaneni H."/>
            <person name="Downs B."/>
            <person name="Dugan-Rocha S."/>
            <person name="Elkadiri S."/>
            <person name="Gnanaolivu R.D."/>
            <person name="Hernandez B."/>
            <person name="Javaid M."/>
            <person name="Jayaseelan J.C."/>
            <person name="Lee S."/>
            <person name="Li M."/>
            <person name="Ming W."/>
            <person name="Munidasa M."/>
            <person name="Muniz J."/>
            <person name="Nguyen L."/>
            <person name="Ongeri F."/>
            <person name="Osuji N."/>
            <person name="Pu L.-L."/>
            <person name="Puazo M."/>
            <person name="Qu C."/>
            <person name="Quiroz J."/>
            <person name="Raj R."/>
            <person name="Weissenberger G."/>
            <person name="Xin Y."/>
            <person name="Zou X."/>
            <person name="Han Y."/>
            <person name="Richards S."/>
            <person name="Worley K."/>
            <person name="Muzny D."/>
            <person name="Gibbs R."/>
        </authorList>
    </citation>
    <scope>NUCLEOTIDE SEQUENCE</scope>
    <source>
        <strain evidence="3">Sampled in the wild</strain>
    </source>
</reference>
<feature type="region of interest" description="Disordered" evidence="1">
    <location>
        <begin position="255"/>
        <end position="285"/>
    </location>
</feature>
<feature type="compositionally biased region" description="Low complexity" evidence="1">
    <location>
        <begin position="262"/>
        <end position="274"/>
    </location>
</feature>
<organism evidence="3 4">
    <name type="scientific">Ladona fulva</name>
    <name type="common">Scarce chaser dragonfly</name>
    <name type="synonym">Libellula fulva</name>
    <dbReference type="NCBI Taxonomy" id="123851"/>
    <lineage>
        <taxon>Eukaryota</taxon>
        <taxon>Metazoa</taxon>
        <taxon>Ecdysozoa</taxon>
        <taxon>Arthropoda</taxon>
        <taxon>Hexapoda</taxon>
        <taxon>Insecta</taxon>
        <taxon>Pterygota</taxon>
        <taxon>Palaeoptera</taxon>
        <taxon>Odonata</taxon>
        <taxon>Epiprocta</taxon>
        <taxon>Anisoptera</taxon>
        <taxon>Libelluloidea</taxon>
        <taxon>Libellulidae</taxon>
        <taxon>Ladona</taxon>
    </lineage>
</organism>
<feature type="domain" description="MADF" evidence="2">
    <location>
        <begin position="8"/>
        <end position="97"/>
    </location>
</feature>
<evidence type="ECO:0000313" key="3">
    <source>
        <dbReference type="EMBL" id="KAG8232358.1"/>
    </source>
</evidence>
<keyword evidence="4" id="KW-1185">Reference proteome</keyword>
<evidence type="ECO:0000313" key="4">
    <source>
        <dbReference type="Proteomes" id="UP000792457"/>
    </source>
</evidence>
<dbReference type="Pfam" id="PF10545">
    <property type="entry name" value="MADF_DNA_bdg"/>
    <property type="match status" value="1"/>
</dbReference>
<dbReference type="PANTHER" id="PTHR21505">
    <property type="entry name" value="MADF DOMAIN-CONTAINING PROTEIN-RELATED"/>
    <property type="match status" value="1"/>
</dbReference>
<gene>
    <name evidence="3" type="ORF">J437_LFUL008826</name>
</gene>
<dbReference type="PANTHER" id="PTHR21505:SF12">
    <property type="entry name" value="MADF DOMAIN-CONTAINING PROTEIN-RELATED"/>
    <property type="match status" value="1"/>
</dbReference>
<dbReference type="EMBL" id="KZ308613">
    <property type="protein sequence ID" value="KAG8232358.1"/>
    <property type="molecule type" value="Genomic_DNA"/>
</dbReference>
<dbReference type="OrthoDB" id="10051975at2759"/>
<evidence type="ECO:0000256" key="1">
    <source>
        <dbReference type="SAM" id="MobiDB-lite"/>
    </source>
</evidence>
<dbReference type="InterPro" id="IPR006578">
    <property type="entry name" value="MADF-dom"/>
</dbReference>
<proteinExistence type="predicted"/>
<sequence length="285" mass="32783">MDNDKCLILINLYKDHRVLWDHKHRNYHKSAVREDAWKKISSILDEPVDHLKVKMRSLLGTYRREKSRRRQRGGEDPRKKSKWFAFDCFHFLSDRGHSEPTGTSSEEPLELKQEATEDEEVQKNERLLVEEIPGPSSNVTQRKLVDNVSVPSTKIRRNNHVTLNPIVEDSAVMNSFSLPKRCIDINTDSYYTYGQYIANELRKYDPQTLAVVKQAISNIIFDADMGRLLPPDYEYLHHQFDSPVYIQGSAATPMSNSLAMQPSSSQHSSPAPNSFDTESTDDDDV</sequence>
<comment type="caution">
    <text evidence="3">The sequence shown here is derived from an EMBL/GenBank/DDBJ whole genome shotgun (WGS) entry which is preliminary data.</text>
</comment>